<dbReference type="AlphaFoldDB" id="A0ABD2ZVS2"/>
<protein>
    <submittedName>
        <fullName evidence="2">Uncharacterized protein</fullName>
    </submittedName>
</protein>
<sequence>MYTTLVLIVVNNYTNKRKRCIFIYYPNKRKRRYLFVYWGSDHQFFFESTLSSALLMAALSKVAFRSGIGFQGERKRSGKIRKEGEQNRGDETIIVGKGRGWRRGKRGGGEDGSTILG</sequence>
<keyword evidence="3" id="KW-1185">Reference proteome</keyword>
<dbReference type="Proteomes" id="UP001630127">
    <property type="component" value="Unassembled WGS sequence"/>
</dbReference>
<evidence type="ECO:0000313" key="3">
    <source>
        <dbReference type="Proteomes" id="UP001630127"/>
    </source>
</evidence>
<organism evidence="2 3">
    <name type="scientific">Cinchona calisaya</name>
    <dbReference type="NCBI Taxonomy" id="153742"/>
    <lineage>
        <taxon>Eukaryota</taxon>
        <taxon>Viridiplantae</taxon>
        <taxon>Streptophyta</taxon>
        <taxon>Embryophyta</taxon>
        <taxon>Tracheophyta</taxon>
        <taxon>Spermatophyta</taxon>
        <taxon>Magnoliopsida</taxon>
        <taxon>eudicotyledons</taxon>
        <taxon>Gunneridae</taxon>
        <taxon>Pentapetalae</taxon>
        <taxon>asterids</taxon>
        <taxon>lamiids</taxon>
        <taxon>Gentianales</taxon>
        <taxon>Rubiaceae</taxon>
        <taxon>Cinchonoideae</taxon>
        <taxon>Cinchoneae</taxon>
        <taxon>Cinchona</taxon>
    </lineage>
</organism>
<reference evidence="2 3" key="1">
    <citation type="submission" date="2024-11" db="EMBL/GenBank/DDBJ databases">
        <title>A near-complete genome assembly of Cinchona calisaya.</title>
        <authorList>
            <person name="Lian D.C."/>
            <person name="Zhao X.W."/>
            <person name="Wei L."/>
        </authorList>
    </citation>
    <scope>NUCLEOTIDE SEQUENCE [LARGE SCALE GENOMIC DNA]</scope>
    <source>
        <tissue evidence="2">Nenye</tissue>
    </source>
</reference>
<name>A0ABD2ZVS2_9GENT</name>
<gene>
    <name evidence="2" type="ORF">ACH5RR_015685</name>
</gene>
<feature type="region of interest" description="Disordered" evidence="1">
    <location>
        <begin position="97"/>
        <end position="117"/>
    </location>
</feature>
<accession>A0ABD2ZVS2</accession>
<evidence type="ECO:0000313" key="2">
    <source>
        <dbReference type="EMBL" id="KAL3522851.1"/>
    </source>
</evidence>
<comment type="caution">
    <text evidence="2">The sequence shown here is derived from an EMBL/GenBank/DDBJ whole genome shotgun (WGS) entry which is preliminary data.</text>
</comment>
<proteinExistence type="predicted"/>
<evidence type="ECO:0000256" key="1">
    <source>
        <dbReference type="SAM" id="MobiDB-lite"/>
    </source>
</evidence>
<dbReference type="EMBL" id="JBJUIK010000007">
    <property type="protein sequence ID" value="KAL3522851.1"/>
    <property type="molecule type" value="Genomic_DNA"/>
</dbReference>